<accession>A0A2T3QE40</accession>
<gene>
    <name evidence="1" type="ORF">BTO08_18525</name>
    <name evidence="3" type="ORF">C0W27_06550</name>
    <name evidence="2" type="ORF">C0W41_08620</name>
</gene>
<dbReference type="Proteomes" id="UP000240989">
    <property type="component" value="Unassembled WGS sequence"/>
</dbReference>
<proteinExistence type="predicted"/>
<dbReference type="GeneID" id="61229091"/>
<sequence>MKKRKSPCIDLCDFSSQKGWCRGCGRTRQECSQWNSMKPYAVNALQKELRKRLSQMKN</sequence>
<reference evidence="1 4" key="1">
    <citation type="submission" date="2016-12" db="EMBL/GenBank/DDBJ databases">
        <title>Diversity of luminous bacteria.</title>
        <authorList>
            <person name="Yoshizawa S."/>
            <person name="Kogure K."/>
        </authorList>
    </citation>
    <scope>NUCLEOTIDE SEQUENCE [LARGE SCALE GENOMIC DNA]</scope>
    <source>
        <strain evidence="1 4">LC1-200</strain>
    </source>
</reference>
<dbReference type="EMBL" id="PYOY01000003">
    <property type="protein sequence ID" value="PSX08065.1"/>
    <property type="molecule type" value="Genomic_DNA"/>
</dbReference>
<dbReference type="RefSeq" id="WP_045084243.1">
    <property type="nucleotide sequence ID" value="NZ_JZSN01000037.1"/>
</dbReference>
<dbReference type="Proteomes" id="UP000241440">
    <property type="component" value="Unassembled WGS sequence"/>
</dbReference>
<evidence type="ECO:0000313" key="5">
    <source>
        <dbReference type="Proteomes" id="UP000240989"/>
    </source>
</evidence>
<dbReference type="Proteomes" id="UP000238730">
    <property type="component" value="Unassembled WGS sequence"/>
</dbReference>
<keyword evidence="5" id="KW-1185">Reference proteome</keyword>
<dbReference type="OrthoDB" id="8911262at2"/>
<evidence type="ECO:0000313" key="2">
    <source>
        <dbReference type="EMBL" id="PSX08065.1"/>
    </source>
</evidence>
<comment type="caution">
    <text evidence="1">The sequence shown here is derived from an EMBL/GenBank/DDBJ whole genome shotgun (WGS) entry which is preliminary data.</text>
</comment>
<evidence type="ECO:0000313" key="6">
    <source>
        <dbReference type="Proteomes" id="UP000241440"/>
    </source>
</evidence>
<organism evidence="1 4">
    <name type="scientific">Photobacterium angustum</name>
    <dbReference type="NCBI Taxonomy" id="661"/>
    <lineage>
        <taxon>Bacteria</taxon>
        <taxon>Pseudomonadati</taxon>
        <taxon>Pseudomonadota</taxon>
        <taxon>Gammaproteobacteria</taxon>
        <taxon>Vibrionales</taxon>
        <taxon>Vibrionaceae</taxon>
        <taxon>Photobacterium</taxon>
    </lineage>
</organism>
<evidence type="ECO:0000313" key="3">
    <source>
        <dbReference type="EMBL" id="PSX11369.1"/>
    </source>
</evidence>
<evidence type="ECO:0000313" key="1">
    <source>
        <dbReference type="EMBL" id="PQJ62238.1"/>
    </source>
</evidence>
<dbReference type="EMBL" id="PYOU01000004">
    <property type="protein sequence ID" value="PSX11369.1"/>
    <property type="molecule type" value="Genomic_DNA"/>
</dbReference>
<dbReference type="InterPro" id="IPR010710">
    <property type="entry name" value="DUF1289"/>
</dbReference>
<protein>
    <submittedName>
        <fullName evidence="1">DUF1289 domain-containing protein</fullName>
    </submittedName>
</protein>
<dbReference type="EMBL" id="MSCJ01000003">
    <property type="protein sequence ID" value="PQJ62238.1"/>
    <property type="molecule type" value="Genomic_DNA"/>
</dbReference>
<reference evidence="5 6" key="2">
    <citation type="submission" date="2018-01" db="EMBL/GenBank/DDBJ databases">
        <title>Whole genome sequencing of Histamine producing bacteria.</title>
        <authorList>
            <person name="Butler K."/>
        </authorList>
    </citation>
    <scope>NUCLEOTIDE SEQUENCE [LARGE SCALE GENOMIC DNA]</scope>
    <source>
        <strain evidence="2 6">A2-1</strain>
        <strain evidence="3 5">A6-1</strain>
    </source>
</reference>
<dbReference type="AlphaFoldDB" id="A0A2T3QE40"/>
<dbReference type="Pfam" id="PF06945">
    <property type="entry name" value="DUF1289"/>
    <property type="match status" value="1"/>
</dbReference>
<evidence type="ECO:0000313" key="4">
    <source>
        <dbReference type="Proteomes" id="UP000238730"/>
    </source>
</evidence>
<name>A0A2T3QE40_PHOAN</name>